<dbReference type="EMBL" id="JANPWE010000017">
    <property type="protein sequence ID" value="MCR6547021.1"/>
    <property type="molecule type" value="Genomic_DNA"/>
</dbReference>
<dbReference type="Proteomes" id="UP001524944">
    <property type="component" value="Unassembled WGS sequence"/>
</dbReference>
<dbReference type="Pfam" id="PF02481">
    <property type="entry name" value="DNA_processg_A"/>
    <property type="match status" value="1"/>
</dbReference>
<evidence type="ECO:0000313" key="4">
    <source>
        <dbReference type="Proteomes" id="UP001524944"/>
    </source>
</evidence>
<evidence type="ECO:0000259" key="2">
    <source>
        <dbReference type="Pfam" id="PF02481"/>
    </source>
</evidence>
<dbReference type="Gene3D" id="3.40.50.450">
    <property type="match status" value="1"/>
</dbReference>
<organism evidence="3 4">
    <name type="scientific">Dehalobacterium formicoaceticum</name>
    <dbReference type="NCBI Taxonomy" id="51515"/>
    <lineage>
        <taxon>Bacteria</taxon>
        <taxon>Bacillati</taxon>
        <taxon>Bacillota</taxon>
        <taxon>Clostridia</taxon>
        <taxon>Eubacteriales</taxon>
        <taxon>Peptococcaceae</taxon>
        <taxon>Dehalobacterium</taxon>
    </lineage>
</organism>
<feature type="domain" description="Smf/DprA SLOG" evidence="2">
    <location>
        <begin position="17"/>
        <end position="99"/>
    </location>
</feature>
<comment type="similarity">
    <text evidence="1">Belongs to the DprA/Smf family.</text>
</comment>
<dbReference type="PANTHER" id="PTHR43022:SF1">
    <property type="entry name" value="PROTEIN SMF"/>
    <property type="match status" value="1"/>
</dbReference>
<sequence length="102" mass="11267">MDQARTILEEAIKHEIKLLTYHDLLYPVVAKEYSAAPTLLHYRGKLEKFSIGVAIFGSRRCIVYGKGVAVEAAKFLVQHHIPVISGIAKGVDGYAHTGCFLL</sequence>
<gene>
    <name evidence="3" type="ORF">NVS47_16145</name>
</gene>
<reference evidence="3 4" key="1">
    <citation type="submission" date="2022-08" db="EMBL/GenBank/DDBJ databases">
        <title>Proteogenomics of the novel Dehalobacterium formicoaceticum strain EZ94 highlights a key role of methyltransferases during anaerobic dichloromethane degradation.</title>
        <authorList>
            <person name="Wasmund K."/>
        </authorList>
    </citation>
    <scope>NUCLEOTIDE SEQUENCE [LARGE SCALE GENOMIC DNA]</scope>
    <source>
        <strain evidence="3 4">EZ94</strain>
    </source>
</reference>
<dbReference type="SUPFAM" id="SSF102405">
    <property type="entry name" value="MCP/YpsA-like"/>
    <property type="match status" value="1"/>
</dbReference>
<evidence type="ECO:0000256" key="1">
    <source>
        <dbReference type="ARBA" id="ARBA00006525"/>
    </source>
</evidence>
<keyword evidence="4" id="KW-1185">Reference proteome</keyword>
<name>A0ABT1Y958_9FIRM</name>
<comment type="caution">
    <text evidence="3">The sequence shown here is derived from an EMBL/GenBank/DDBJ whole genome shotgun (WGS) entry which is preliminary data.</text>
</comment>
<proteinExistence type="inferred from homology"/>
<dbReference type="RefSeq" id="WP_089611936.1">
    <property type="nucleotide sequence ID" value="NZ_CP022121.1"/>
</dbReference>
<accession>A0ABT1Y958</accession>
<protein>
    <submittedName>
        <fullName evidence="3">DNA-protecting protein DprA</fullName>
    </submittedName>
</protein>
<evidence type="ECO:0000313" key="3">
    <source>
        <dbReference type="EMBL" id="MCR6547021.1"/>
    </source>
</evidence>
<dbReference type="InterPro" id="IPR057666">
    <property type="entry name" value="DrpA_SLOG"/>
</dbReference>
<dbReference type="PANTHER" id="PTHR43022">
    <property type="entry name" value="PROTEIN SMF"/>
    <property type="match status" value="1"/>
</dbReference>
<dbReference type="InterPro" id="IPR003488">
    <property type="entry name" value="DprA"/>
</dbReference>